<reference evidence="2" key="5">
    <citation type="journal article" date="2021" name="G3 (Bethesda)">
        <title>Aegilops tauschii genome assembly Aet v5.0 features greater sequence contiguity and improved annotation.</title>
        <authorList>
            <person name="Wang L."/>
            <person name="Zhu T."/>
            <person name="Rodriguez J.C."/>
            <person name="Deal K.R."/>
            <person name="Dubcovsky J."/>
            <person name="McGuire P.E."/>
            <person name="Lux T."/>
            <person name="Spannagl M."/>
            <person name="Mayer K.F.X."/>
            <person name="Baldrich P."/>
            <person name="Meyers B.C."/>
            <person name="Huo N."/>
            <person name="Gu Y.Q."/>
            <person name="Zhou H."/>
            <person name="Devos K.M."/>
            <person name="Bennetzen J.L."/>
            <person name="Unver T."/>
            <person name="Budak H."/>
            <person name="Gulick P.J."/>
            <person name="Galiba G."/>
            <person name="Kalapos B."/>
            <person name="Nelson D.R."/>
            <person name="Li P."/>
            <person name="You F.M."/>
            <person name="Luo M.C."/>
            <person name="Dvorak J."/>
        </authorList>
    </citation>
    <scope>NUCLEOTIDE SEQUENCE [LARGE SCALE GENOMIC DNA]</scope>
    <source>
        <strain evidence="2">cv. AL8/78</strain>
    </source>
</reference>
<dbReference type="Proteomes" id="UP000015105">
    <property type="component" value="Chromosome 2D"/>
</dbReference>
<dbReference type="AlphaFoldDB" id="A0A453AN42"/>
<reference evidence="3" key="2">
    <citation type="journal article" date="2017" name="Nat. Plants">
        <title>The Aegilops tauschii genome reveals multiple impacts of transposons.</title>
        <authorList>
            <person name="Zhao G."/>
            <person name="Zou C."/>
            <person name="Li K."/>
            <person name="Wang K."/>
            <person name="Li T."/>
            <person name="Gao L."/>
            <person name="Zhang X."/>
            <person name="Wang H."/>
            <person name="Yang Z."/>
            <person name="Liu X."/>
            <person name="Jiang W."/>
            <person name="Mao L."/>
            <person name="Kong X."/>
            <person name="Jiao Y."/>
            <person name="Jia J."/>
        </authorList>
    </citation>
    <scope>NUCLEOTIDE SEQUENCE [LARGE SCALE GENOMIC DNA]</scope>
    <source>
        <strain evidence="3">cv. AL8/78</strain>
    </source>
</reference>
<keyword evidence="3" id="KW-1185">Reference proteome</keyword>
<dbReference type="EnsemblPlants" id="AET2Gv20203700.1">
    <property type="protein sequence ID" value="AET2Gv20203700.1"/>
    <property type="gene ID" value="AET2Gv20203700"/>
</dbReference>
<organism evidence="2 3">
    <name type="scientific">Aegilops tauschii subsp. strangulata</name>
    <name type="common">Goatgrass</name>
    <dbReference type="NCBI Taxonomy" id="200361"/>
    <lineage>
        <taxon>Eukaryota</taxon>
        <taxon>Viridiplantae</taxon>
        <taxon>Streptophyta</taxon>
        <taxon>Embryophyta</taxon>
        <taxon>Tracheophyta</taxon>
        <taxon>Spermatophyta</taxon>
        <taxon>Magnoliopsida</taxon>
        <taxon>Liliopsida</taxon>
        <taxon>Poales</taxon>
        <taxon>Poaceae</taxon>
        <taxon>BOP clade</taxon>
        <taxon>Pooideae</taxon>
        <taxon>Triticodae</taxon>
        <taxon>Triticeae</taxon>
        <taxon>Triticinae</taxon>
        <taxon>Aegilops</taxon>
    </lineage>
</organism>
<protein>
    <recommendedName>
        <fullName evidence="1">MULE transposase domain-containing protein</fullName>
    </recommendedName>
</protein>
<proteinExistence type="predicted"/>
<dbReference type="STRING" id="200361.A0A453AN42"/>
<dbReference type="Gramene" id="AET2Gv20203700.1">
    <property type="protein sequence ID" value="AET2Gv20203700.1"/>
    <property type="gene ID" value="AET2Gv20203700"/>
</dbReference>
<reference evidence="3" key="1">
    <citation type="journal article" date="2014" name="Science">
        <title>Ancient hybridizations among the ancestral genomes of bread wheat.</title>
        <authorList>
            <consortium name="International Wheat Genome Sequencing Consortium,"/>
            <person name="Marcussen T."/>
            <person name="Sandve S.R."/>
            <person name="Heier L."/>
            <person name="Spannagl M."/>
            <person name="Pfeifer M."/>
            <person name="Jakobsen K.S."/>
            <person name="Wulff B.B."/>
            <person name="Steuernagel B."/>
            <person name="Mayer K.F."/>
            <person name="Olsen O.A."/>
        </authorList>
    </citation>
    <scope>NUCLEOTIDE SEQUENCE [LARGE SCALE GENOMIC DNA]</scope>
    <source>
        <strain evidence="3">cv. AL8/78</strain>
    </source>
</reference>
<evidence type="ECO:0000313" key="2">
    <source>
        <dbReference type="EnsemblPlants" id="AET2Gv20203700.1"/>
    </source>
</evidence>
<feature type="domain" description="MULE transposase" evidence="1">
    <location>
        <begin position="102"/>
        <end position="150"/>
    </location>
</feature>
<evidence type="ECO:0000259" key="1">
    <source>
        <dbReference type="Pfam" id="PF10551"/>
    </source>
</evidence>
<reference evidence="2" key="4">
    <citation type="submission" date="2019-03" db="UniProtKB">
        <authorList>
            <consortium name="EnsemblPlants"/>
        </authorList>
    </citation>
    <scope>IDENTIFICATION</scope>
</reference>
<dbReference type="Pfam" id="PF10551">
    <property type="entry name" value="MULE"/>
    <property type="match status" value="1"/>
</dbReference>
<name>A0A453AN42_AEGTS</name>
<reference evidence="2" key="3">
    <citation type="journal article" date="2017" name="Nature">
        <title>Genome sequence of the progenitor of the wheat D genome Aegilops tauschii.</title>
        <authorList>
            <person name="Luo M.C."/>
            <person name="Gu Y.Q."/>
            <person name="Puiu D."/>
            <person name="Wang H."/>
            <person name="Twardziok S.O."/>
            <person name="Deal K.R."/>
            <person name="Huo N."/>
            <person name="Zhu T."/>
            <person name="Wang L."/>
            <person name="Wang Y."/>
            <person name="McGuire P.E."/>
            <person name="Liu S."/>
            <person name="Long H."/>
            <person name="Ramasamy R.K."/>
            <person name="Rodriguez J.C."/>
            <person name="Van S.L."/>
            <person name="Yuan L."/>
            <person name="Wang Z."/>
            <person name="Xia Z."/>
            <person name="Xiao L."/>
            <person name="Anderson O.D."/>
            <person name="Ouyang S."/>
            <person name="Liang Y."/>
            <person name="Zimin A.V."/>
            <person name="Pertea G."/>
            <person name="Qi P."/>
            <person name="Bennetzen J.L."/>
            <person name="Dai X."/>
            <person name="Dawson M.W."/>
            <person name="Muller H.G."/>
            <person name="Kugler K."/>
            <person name="Rivarola-Duarte L."/>
            <person name="Spannagl M."/>
            <person name="Mayer K.F.X."/>
            <person name="Lu F.H."/>
            <person name="Bevan M.W."/>
            <person name="Leroy P."/>
            <person name="Li P."/>
            <person name="You F.M."/>
            <person name="Sun Q."/>
            <person name="Liu Z."/>
            <person name="Lyons E."/>
            <person name="Wicker T."/>
            <person name="Salzberg S.L."/>
            <person name="Devos K.M."/>
            <person name="Dvorak J."/>
        </authorList>
    </citation>
    <scope>NUCLEOTIDE SEQUENCE [LARGE SCALE GENOMIC DNA]</scope>
    <source>
        <strain evidence="2">cv. AL8/78</strain>
    </source>
</reference>
<dbReference type="PANTHER" id="PTHR31973">
    <property type="entry name" value="POLYPROTEIN, PUTATIVE-RELATED"/>
    <property type="match status" value="1"/>
</dbReference>
<dbReference type="PANTHER" id="PTHR31973:SF191">
    <property type="entry name" value="OS05G0489400 PROTEIN"/>
    <property type="match status" value="1"/>
</dbReference>
<accession>A0A453AN42</accession>
<sequence>MPLQKFEEKVQLEYNLIPSRSKLGRARRASVKHIRGEDDDQYKMLWDYGEELRQKNPGNKFYLCIKEIFDEKTKETKEHFSTLYWSLDACKRGWLMGCRPIIFVDGCHIKTRYKGNLLTVVGIDPNDCISPLAFGIVEVESTSSWEWFLAS</sequence>
<dbReference type="InterPro" id="IPR018289">
    <property type="entry name" value="MULE_transposase_dom"/>
</dbReference>
<evidence type="ECO:0000313" key="3">
    <source>
        <dbReference type="Proteomes" id="UP000015105"/>
    </source>
</evidence>